<evidence type="ECO:0000313" key="7">
    <source>
        <dbReference type="EMBL" id="QGY47127.1"/>
    </source>
</evidence>
<evidence type="ECO:0000256" key="4">
    <source>
        <dbReference type="ARBA" id="ARBA00022643"/>
    </source>
</evidence>
<feature type="domain" description="Nitroreductase" evidence="6">
    <location>
        <begin position="7"/>
        <end position="59"/>
    </location>
</feature>
<protein>
    <submittedName>
        <fullName evidence="7">Nitroreductase</fullName>
    </submittedName>
</protein>
<keyword evidence="3" id="KW-0285">Flavoprotein</keyword>
<evidence type="ECO:0000313" key="8">
    <source>
        <dbReference type="Proteomes" id="UP000428260"/>
    </source>
</evidence>
<dbReference type="PANTHER" id="PTHR43673">
    <property type="entry name" value="NAD(P)H NITROREDUCTASE YDGI-RELATED"/>
    <property type="match status" value="1"/>
</dbReference>
<gene>
    <name evidence="7" type="ORF">GM418_26725</name>
</gene>
<keyword evidence="8" id="KW-1185">Reference proteome</keyword>
<proteinExistence type="inferred from homology"/>
<evidence type="ECO:0000256" key="3">
    <source>
        <dbReference type="ARBA" id="ARBA00022630"/>
    </source>
</evidence>
<name>A0A6I6K3H7_9BACT</name>
<dbReference type="Gene3D" id="3.40.109.10">
    <property type="entry name" value="NADH Oxidase"/>
    <property type="match status" value="1"/>
</dbReference>
<dbReference type="KEGG" id="mcos:GM418_26725"/>
<dbReference type="AlphaFoldDB" id="A0A6I6K3H7"/>
<dbReference type="Pfam" id="PF00881">
    <property type="entry name" value="Nitroreductase"/>
    <property type="match status" value="2"/>
</dbReference>
<evidence type="ECO:0000259" key="6">
    <source>
        <dbReference type="Pfam" id="PF00881"/>
    </source>
</evidence>
<evidence type="ECO:0000256" key="1">
    <source>
        <dbReference type="ARBA" id="ARBA00001917"/>
    </source>
</evidence>
<dbReference type="EMBL" id="CP046401">
    <property type="protein sequence ID" value="QGY47127.1"/>
    <property type="molecule type" value="Genomic_DNA"/>
</dbReference>
<sequence>MEFQNLIKNRFSVRSFKNTAIEPAKINMILEAGRLAPSAVNFQPWHFIVVQQTENLKKIKAIYPREWITSAPVLIIACSDHSKSWKRRLDGKDSADIDISIAVDHMTLQAVEIGLGTCWVCNFDAKKCSELFNIPEHIEPVVILPLGYPDISAPEKKRKPLEEITHWETF</sequence>
<evidence type="ECO:0000256" key="5">
    <source>
        <dbReference type="ARBA" id="ARBA00023002"/>
    </source>
</evidence>
<comment type="cofactor">
    <cofactor evidence="1">
        <name>FMN</name>
        <dbReference type="ChEBI" id="CHEBI:58210"/>
    </cofactor>
</comment>
<organism evidence="7 8">
    <name type="scientific">Maribellus comscasis</name>
    <dbReference type="NCBI Taxonomy" id="2681766"/>
    <lineage>
        <taxon>Bacteria</taxon>
        <taxon>Pseudomonadati</taxon>
        <taxon>Bacteroidota</taxon>
        <taxon>Bacteroidia</taxon>
        <taxon>Marinilabiliales</taxon>
        <taxon>Prolixibacteraceae</taxon>
        <taxon>Maribellus</taxon>
    </lineage>
</organism>
<dbReference type="InterPro" id="IPR000415">
    <property type="entry name" value="Nitroreductase-like"/>
</dbReference>
<keyword evidence="4" id="KW-0288">FMN</keyword>
<reference evidence="7 8" key="1">
    <citation type="submission" date="2019-11" db="EMBL/GenBank/DDBJ databases">
        <authorList>
            <person name="Zheng R.K."/>
            <person name="Sun C.M."/>
        </authorList>
    </citation>
    <scope>NUCLEOTIDE SEQUENCE [LARGE SCALE GENOMIC DNA]</scope>
    <source>
        <strain evidence="7 8">WC007</strain>
    </source>
</reference>
<dbReference type="PANTHER" id="PTHR43673:SF2">
    <property type="entry name" value="NITROREDUCTASE"/>
    <property type="match status" value="1"/>
</dbReference>
<dbReference type="Proteomes" id="UP000428260">
    <property type="component" value="Chromosome"/>
</dbReference>
<evidence type="ECO:0000256" key="2">
    <source>
        <dbReference type="ARBA" id="ARBA00007118"/>
    </source>
</evidence>
<dbReference type="CDD" id="cd20609">
    <property type="entry name" value="nitroreductase"/>
    <property type="match status" value="1"/>
</dbReference>
<comment type="similarity">
    <text evidence="2">Belongs to the nitroreductase family.</text>
</comment>
<dbReference type="GO" id="GO:0016491">
    <property type="term" value="F:oxidoreductase activity"/>
    <property type="evidence" value="ECO:0007669"/>
    <property type="project" value="UniProtKB-KW"/>
</dbReference>
<feature type="domain" description="Nitroreductase" evidence="6">
    <location>
        <begin position="65"/>
        <end position="148"/>
    </location>
</feature>
<dbReference type="InterPro" id="IPR029479">
    <property type="entry name" value="Nitroreductase"/>
</dbReference>
<dbReference type="SUPFAM" id="SSF55469">
    <property type="entry name" value="FMN-dependent nitroreductase-like"/>
    <property type="match status" value="1"/>
</dbReference>
<dbReference type="RefSeq" id="WP_158870688.1">
    <property type="nucleotide sequence ID" value="NZ_CP046401.1"/>
</dbReference>
<keyword evidence="5" id="KW-0560">Oxidoreductase</keyword>
<accession>A0A6I6K3H7</accession>